<dbReference type="OrthoDB" id="277029at2759"/>
<accession>A0A316VUZ3</accession>
<keyword evidence="2" id="KW-1185">Reference proteome</keyword>
<dbReference type="GO" id="GO:0000994">
    <property type="term" value="F:RNA polymerase III core binding"/>
    <property type="evidence" value="ECO:0007669"/>
    <property type="project" value="TreeGrafter"/>
</dbReference>
<organism evidence="1 2">
    <name type="scientific">Ceraceosorus guamensis</name>
    <dbReference type="NCBI Taxonomy" id="1522189"/>
    <lineage>
        <taxon>Eukaryota</taxon>
        <taxon>Fungi</taxon>
        <taxon>Dikarya</taxon>
        <taxon>Basidiomycota</taxon>
        <taxon>Ustilaginomycotina</taxon>
        <taxon>Exobasidiomycetes</taxon>
        <taxon>Ceraceosorales</taxon>
        <taxon>Ceraceosoraceae</taxon>
        <taxon>Ceraceosorus</taxon>
    </lineage>
</organism>
<dbReference type="GeneID" id="37033346"/>
<gene>
    <name evidence="1" type="ORF">IE81DRAFT_277364</name>
</gene>
<dbReference type="Proteomes" id="UP000245783">
    <property type="component" value="Unassembled WGS sequence"/>
</dbReference>
<dbReference type="GO" id="GO:0016480">
    <property type="term" value="P:negative regulation of transcription by RNA polymerase III"/>
    <property type="evidence" value="ECO:0007669"/>
    <property type="project" value="InterPro"/>
</dbReference>
<reference evidence="1 2" key="1">
    <citation type="journal article" date="2018" name="Mol. Biol. Evol.">
        <title>Broad Genomic Sampling Reveals a Smut Pathogenic Ancestry of the Fungal Clade Ustilaginomycotina.</title>
        <authorList>
            <person name="Kijpornyongpan T."/>
            <person name="Mondo S.J."/>
            <person name="Barry K."/>
            <person name="Sandor L."/>
            <person name="Lee J."/>
            <person name="Lipzen A."/>
            <person name="Pangilinan J."/>
            <person name="LaButti K."/>
            <person name="Hainaut M."/>
            <person name="Henrissat B."/>
            <person name="Grigoriev I.V."/>
            <person name="Spatafora J.W."/>
            <person name="Aime M.C."/>
        </authorList>
    </citation>
    <scope>NUCLEOTIDE SEQUENCE [LARGE SCALE GENOMIC DNA]</scope>
    <source>
        <strain evidence="1 2">MCA 4658</strain>
    </source>
</reference>
<dbReference type="PIRSF" id="PIRSF037240">
    <property type="entry name" value="RNA_polIII_Trep_MAF1"/>
    <property type="match status" value="1"/>
</dbReference>
<sequence>MKFLDYPELEQLSRQLTFDSAECRVFTRLEAYSCKPVNRDKKLLKALESTYGHAASSTSPPSVLEEHLASPFGKLDQPAARKTLWLLIATLNGAFPDHDFAQANPADFKRERSVDYVINSLSSTLVSLRSGSAGSFSLLPSTSYEEGAAALSPSGSYGSPPTHLGSHRVQGDAALGAILEDILCVSECEVFTYSPDMDSDPHAYPDPDEGYMDGEDDTWAEDNYSLFDSGAQSLADDAPMFDEDMDGGALGQAAAHSTSFNTSGGGLLWSTYVFFYNRKLKRILFVEVWARR</sequence>
<name>A0A316VUZ3_9BASI</name>
<dbReference type="RefSeq" id="XP_025368587.1">
    <property type="nucleotide sequence ID" value="XM_025511476.1"/>
</dbReference>
<evidence type="ECO:0000313" key="1">
    <source>
        <dbReference type="EMBL" id="PWN41427.1"/>
    </source>
</evidence>
<dbReference type="FunCoup" id="A0A316VUZ3">
    <property type="interactions" value="400"/>
</dbReference>
<feature type="non-terminal residue" evidence="1">
    <location>
        <position position="292"/>
    </location>
</feature>
<evidence type="ECO:0000313" key="2">
    <source>
        <dbReference type="Proteomes" id="UP000245783"/>
    </source>
</evidence>
<protein>
    <submittedName>
        <fullName evidence="1">Maf1 regulator</fullName>
    </submittedName>
</protein>
<dbReference type="InParanoid" id="A0A316VUZ3"/>
<dbReference type="STRING" id="1522189.A0A316VUZ3"/>
<dbReference type="PANTHER" id="PTHR22504:SF0">
    <property type="entry name" value="REPRESSOR OF RNA POLYMERASE III TRANSCRIPTION MAF1 HOMOLOG"/>
    <property type="match status" value="1"/>
</dbReference>
<dbReference type="Gene3D" id="3.40.1000.50">
    <property type="entry name" value="Repressor of RNA polymerase III transcription Maf1"/>
    <property type="match status" value="1"/>
</dbReference>
<dbReference type="InterPro" id="IPR038564">
    <property type="entry name" value="Maf1_sf"/>
</dbReference>
<dbReference type="InterPro" id="IPR015257">
    <property type="entry name" value="Maf1"/>
</dbReference>
<dbReference type="Pfam" id="PF09174">
    <property type="entry name" value="Maf1"/>
    <property type="match status" value="1"/>
</dbReference>
<dbReference type="GO" id="GO:0005634">
    <property type="term" value="C:nucleus"/>
    <property type="evidence" value="ECO:0007669"/>
    <property type="project" value="TreeGrafter"/>
</dbReference>
<proteinExistence type="predicted"/>
<dbReference type="PANTHER" id="PTHR22504">
    <property type="entry name" value="REPRESSOR OF RNA POLYMERASE III TRANSCRIPTION MAF1"/>
    <property type="match status" value="1"/>
</dbReference>
<dbReference type="EMBL" id="KZ819393">
    <property type="protein sequence ID" value="PWN41427.1"/>
    <property type="molecule type" value="Genomic_DNA"/>
</dbReference>
<dbReference type="AlphaFoldDB" id="A0A316VUZ3"/>